<comment type="caution">
    <text evidence="1">The sequence shown here is derived from an EMBL/GenBank/DDBJ whole genome shotgun (WGS) entry which is preliminary data.</text>
</comment>
<evidence type="ECO:0008006" key="3">
    <source>
        <dbReference type="Google" id="ProtNLM"/>
    </source>
</evidence>
<proteinExistence type="predicted"/>
<dbReference type="SUPFAM" id="SSF111126">
    <property type="entry name" value="Ligand-binding domain in the NO signalling and Golgi transport"/>
    <property type="match status" value="1"/>
</dbReference>
<name>A0A177KSP9_9BACI</name>
<reference evidence="1 2" key="1">
    <citation type="submission" date="2016-01" db="EMBL/GenBank/DDBJ databases">
        <title>Investigation of taxonomic status of Bacillus aminovorans.</title>
        <authorList>
            <person name="Verma A."/>
            <person name="Pal Y."/>
            <person name="Krishnamurthi S."/>
        </authorList>
    </citation>
    <scope>NUCLEOTIDE SEQUENCE [LARGE SCALE GENOMIC DNA]</scope>
    <source>
        <strain evidence="1 2">DSM 4337</strain>
    </source>
</reference>
<dbReference type="AlphaFoldDB" id="A0A177KSP9"/>
<dbReference type="Gene3D" id="3.30.1380.20">
    <property type="entry name" value="Trafficking protein particle complex subunit 3"/>
    <property type="match status" value="1"/>
</dbReference>
<dbReference type="RefSeq" id="WP_018394105.1">
    <property type="nucleotide sequence ID" value="NZ_LQWZ01000023.1"/>
</dbReference>
<dbReference type="EMBL" id="LQWZ01000023">
    <property type="protein sequence ID" value="OAH56177.1"/>
    <property type="molecule type" value="Genomic_DNA"/>
</dbReference>
<organism evidence="1 2">
    <name type="scientific">Domibacillus aminovorans</name>
    <dbReference type="NCBI Taxonomy" id="29332"/>
    <lineage>
        <taxon>Bacteria</taxon>
        <taxon>Bacillati</taxon>
        <taxon>Bacillota</taxon>
        <taxon>Bacilli</taxon>
        <taxon>Bacillales</taxon>
        <taxon>Bacillaceae</taxon>
        <taxon>Domibacillus</taxon>
    </lineage>
</organism>
<sequence length="144" mass="16135">MTKENEEQEQIVQPDSSVSVFGYELIRDVLLGDILGSDAADILYWGGKSLARRFPCADVDELSAFFIEAGWGQIALVKENKKELIYRLSGGLTKRRFDVQTDPAFTLESGFLAEQIAARFDAPAEAICHLNKRGKHVDITVKWE</sequence>
<dbReference type="Proteomes" id="UP000077271">
    <property type="component" value="Unassembled WGS sequence"/>
</dbReference>
<evidence type="ECO:0000313" key="2">
    <source>
        <dbReference type="Proteomes" id="UP000077271"/>
    </source>
</evidence>
<protein>
    <recommendedName>
        <fullName evidence="3">Hydrocarbon-binding protein</fullName>
    </recommendedName>
</protein>
<dbReference type="InterPro" id="IPR024096">
    <property type="entry name" value="NO_sig/Golgi_transp_ligand-bd"/>
</dbReference>
<gene>
    <name evidence="1" type="ORF">AWH48_05775</name>
</gene>
<dbReference type="InterPro" id="IPR019642">
    <property type="entry name" value="DUF2507"/>
</dbReference>
<evidence type="ECO:0000313" key="1">
    <source>
        <dbReference type="EMBL" id="OAH56177.1"/>
    </source>
</evidence>
<dbReference type="Pfam" id="PF10702">
    <property type="entry name" value="DUF2507"/>
    <property type="match status" value="1"/>
</dbReference>
<accession>A0A177KSP9</accession>